<dbReference type="EMBL" id="RJTU01000034">
    <property type="protein sequence ID" value="ROI14161.1"/>
    <property type="molecule type" value="Genomic_DNA"/>
</dbReference>
<gene>
    <name evidence="1" type="ORF">EGH73_05320</name>
</gene>
<evidence type="ECO:0000313" key="2">
    <source>
        <dbReference type="Proteomes" id="UP000267623"/>
    </source>
</evidence>
<proteinExistence type="predicted"/>
<reference evidence="2" key="1">
    <citation type="submission" date="2018-11" db="EMBL/GenBank/DDBJ databases">
        <title>Proposal to divide the Flavobacteriaceae and reorganize its genera based on Amino Acid Identity values calculated from whole genome sequences.</title>
        <authorList>
            <person name="Nicholson A.C."/>
            <person name="Gulvik C.A."/>
            <person name="Whitney A.M."/>
            <person name="Humrighouse B.W."/>
            <person name="Bell M."/>
            <person name="Holmes B."/>
            <person name="Steigerwalt A."/>
            <person name="Villarma A."/>
            <person name="Sheth M."/>
            <person name="Batra D."/>
            <person name="Pryor J."/>
            <person name="Bernardet J.-F."/>
            <person name="Hugo C."/>
            <person name="Kampfer P."/>
            <person name="Newman J."/>
            <person name="Mcquiston J."/>
        </authorList>
    </citation>
    <scope>NUCLEOTIDE SEQUENCE [LARGE SCALE GENOMIC DNA]</scope>
    <source>
        <strain evidence="2">DSM 22165</strain>
    </source>
</reference>
<dbReference type="AlphaFoldDB" id="A0A3N0XBK3"/>
<name>A0A3N0XBK3_9FLAO</name>
<dbReference type="Proteomes" id="UP000267623">
    <property type="component" value="Unassembled WGS sequence"/>
</dbReference>
<sequence length="65" mass="7548">MFRRNKNVESLAARPEWSSFFSLDLAWGKIAGTEGGKAAQNIFIYTFELRFRSKINFLIEILISF</sequence>
<organism evidence="1 2">
    <name type="scientific">Epilithonimonas hominis</name>
    <dbReference type="NCBI Taxonomy" id="420404"/>
    <lineage>
        <taxon>Bacteria</taxon>
        <taxon>Pseudomonadati</taxon>
        <taxon>Bacteroidota</taxon>
        <taxon>Flavobacteriia</taxon>
        <taxon>Flavobacteriales</taxon>
        <taxon>Weeksellaceae</taxon>
        <taxon>Chryseobacterium group</taxon>
        <taxon>Epilithonimonas</taxon>
    </lineage>
</organism>
<evidence type="ECO:0000313" key="1">
    <source>
        <dbReference type="EMBL" id="ROI14161.1"/>
    </source>
</evidence>
<comment type="caution">
    <text evidence="1">The sequence shown here is derived from an EMBL/GenBank/DDBJ whole genome shotgun (WGS) entry which is preliminary data.</text>
</comment>
<protein>
    <submittedName>
        <fullName evidence="1">Uncharacterized protein</fullName>
    </submittedName>
</protein>
<accession>A0A3N0XBK3</accession>